<keyword evidence="3" id="KW-1185">Reference proteome</keyword>
<protein>
    <submittedName>
        <fullName evidence="2">Uncharacterized protein</fullName>
    </submittedName>
</protein>
<evidence type="ECO:0000256" key="1">
    <source>
        <dbReference type="SAM" id="MobiDB-lite"/>
    </source>
</evidence>
<sequence length="52" mass="5812">MALRRRKRKKAHRGSKLRTGRVRIVTPTRLSAVTVAIQLVGLIKSITDMLGT</sequence>
<evidence type="ECO:0000313" key="3">
    <source>
        <dbReference type="Proteomes" id="UP000199501"/>
    </source>
</evidence>
<accession>A0A1G6PK09</accession>
<reference evidence="3" key="1">
    <citation type="submission" date="2016-10" db="EMBL/GenBank/DDBJ databases">
        <authorList>
            <person name="Varghese N."/>
            <person name="Submissions S."/>
        </authorList>
    </citation>
    <scope>NUCLEOTIDE SEQUENCE [LARGE SCALE GENOMIC DNA]</scope>
    <source>
        <strain evidence="3">IBRC-M 10403</strain>
    </source>
</reference>
<dbReference type="Proteomes" id="UP000199501">
    <property type="component" value="Unassembled WGS sequence"/>
</dbReference>
<organism evidence="2 3">
    <name type="scientific">Actinokineospora iranica</name>
    <dbReference type="NCBI Taxonomy" id="1271860"/>
    <lineage>
        <taxon>Bacteria</taxon>
        <taxon>Bacillati</taxon>
        <taxon>Actinomycetota</taxon>
        <taxon>Actinomycetes</taxon>
        <taxon>Pseudonocardiales</taxon>
        <taxon>Pseudonocardiaceae</taxon>
        <taxon>Actinokineospora</taxon>
    </lineage>
</organism>
<feature type="region of interest" description="Disordered" evidence="1">
    <location>
        <begin position="1"/>
        <end position="20"/>
    </location>
</feature>
<name>A0A1G6PK09_9PSEU</name>
<dbReference type="AlphaFoldDB" id="A0A1G6PK09"/>
<dbReference type="EMBL" id="FMZZ01000004">
    <property type="protein sequence ID" value="SDC79685.1"/>
    <property type="molecule type" value="Genomic_DNA"/>
</dbReference>
<evidence type="ECO:0000313" key="2">
    <source>
        <dbReference type="EMBL" id="SDC79685.1"/>
    </source>
</evidence>
<proteinExistence type="predicted"/>
<gene>
    <name evidence="2" type="ORF">SAMN05216174_104306</name>
</gene>